<name>A0ABQ2F7J2_9MICO</name>
<dbReference type="RefSeq" id="WP_022923002.1">
    <property type="nucleotide sequence ID" value="NZ_BMLB01000001.1"/>
</dbReference>
<accession>A0ABQ2F7J2</accession>
<dbReference type="EMBL" id="BMLB01000001">
    <property type="protein sequence ID" value="GGK60952.1"/>
    <property type="molecule type" value="Genomic_DNA"/>
</dbReference>
<gene>
    <name evidence="1" type="ORF">GCM10011509_06570</name>
</gene>
<evidence type="ECO:0000313" key="1">
    <source>
        <dbReference type="EMBL" id="GGK60952.1"/>
    </source>
</evidence>
<comment type="caution">
    <text evidence="1">The sequence shown here is derived from an EMBL/GenBank/DDBJ whole genome shotgun (WGS) entry which is preliminary data.</text>
</comment>
<evidence type="ECO:0000313" key="2">
    <source>
        <dbReference type="Proteomes" id="UP000662111"/>
    </source>
</evidence>
<protein>
    <recommendedName>
        <fullName evidence="3">Alpha/beta hydrolase</fullName>
    </recommendedName>
</protein>
<organism evidence="1 2">
    <name type="scientific">Ornithinimicrobium pekingense</name>
    <dbReference type="NCBI Taxonomy" id="384677"/>
    <lineage>
        <taxon>Bacteria</taxon>
        <taxon>Bacillati</taxon>
        <taxon>Actinomycetota</taxon>
        <taxon>Actinomycetes</taxon>
        <taxon>Micrococcales</taxon>
        <taxon>Ornithinimicrobiaceae</taxon>
        <taxon>Ornithinimicrobium</taxon>
    </lineage>
</organism>
<sequence>MAAVVGVHGIAQQYKGPHHLASTWLPSLQDGVHFAGGALEPADFTMAFYGNMFRRPGSMAASFPPLTAVDLDQGDAALLELWWQEAARVDPAVPGPDAETMVHTPKMVQRALNALSQSAFFAGMAESLMVGVVKQVRLYFGDSEVRAIAVGAVEAAVSDDTRVVIGHSLGSVVAFEALAAHPEWQVHTLVTLGSPLGIRNLVFDRLDPAPVDGRGRFPGSVQVWVNVAAPGDVVALVKRLATCFDGGVVDHLVDTGAKAHDVSPYLTVVEVGRAVLDGLG</sequence>
<dbReference type="InterPro" id="IPR029058">
    <property type="entry name" value="AB_hydrolase_fold"/>
</dbReference>
<dbReference type="Gene3D" id="3.40.50.1820">
    <property type="entry name" value="alpha/beta hydrolase"/>
    <property type="match status" value="1"/>
</dbReference>
<proteinExistence type="predicted"/>
<evidence type="ECO:0008006" key="3">
    <source>
        <dbReference type="Google" id="ProtNLM"/>
    </source>
</evidence>
<reference evidence="2" key="1">
    <citation type="journal article" date="2019" name="Int. J. Syst. Evol. Microbiol.">
        <title>The Global Catalogue of Microorganisms (GCM) 10K type strain sequencing project: providing services to taxonomists for standard genome sequencing and annotation.</title>
        <authorList>
            <consortium name="The Broad Institute Genomics Platform"/>
            <consortium name="The Broad Institute Genome Sequencing Center for Infectious Disease"/>
            <person name="Wu L."/>
            <person name="Ma J."/>
        </authorList>
    </citation>
    <scope>NUCLEOTIDE SEQUENCE [LARGE SCALE GENOMIC DNA]</scope>
    <source>
        <strain evidence="2">CGMCC 1.5362</strain>
    </source>
</reference>
<dbReference type="SUPFAM" id="SSF53474">
    <property type="entry name" value="alpha/beta-Hydrolases"/>
    <property type="match status" value="1"/>
</dbReference>
<dbReference type="Proteomes" id="UP000662111">
    <property type="component" value="Unassembled WGS sequence"/>
</dbReference>
<keyword evidence="2" id="KW-1185">Reference proteome</keyword>